<feature type="region of interest" description="Disordered" evidence="1">
    <location>
        <begin position="1"/>
        <end position="22"/>
    </location>
</feature>
<proteinExistence type="predicted"/>
<feature type="region of interest" description="Disordered" evidence="1">
    <location>
        <begin position="49"/>
        <end position="71"/>
    </location>
</feature>
<evidence type="ECO:0000313" key="2">
    <source>
        <dbReference type="EMBL" id="MDH0740197.1"/>
    </source>
</evidence>
<comment type="caution">
    <text evidence="2">The sequence shown here is derived from an EMBL/GenBank/DDBJ whole genome shotgun (WGS) entry which is preliminary data.</text>
</comment>
<gene>
    <name evidence="2" type="ORF">N5D93_30680</name>
</gene>
<dbReference type="Proteomes" id="UP001161094">
    <property type="component" value="Unassembled WGS sequence"/>
</dbReference>
<evidence type="ECO:0000313" key="3">
    <source>
        <dbReference type="Proteomes" id="UP001161094"/>
    </source>
</evidence>
<evidence type="ECO:0000256" key="1">
    <source>
        <dbReference type="SAM" id="MobiDB-lite"/>
    </source>
</evidence>
<dbReference type="AlphaFoldDB" id="A0AA42S6Z4"/>
<protein>
    <submittedName>
        <fullName evidence="2">Uncharacterized protein</fullName>
    </submittedName>
</protein>
<accession>A0AA42S6Z4</accession>
<sequence length="71" mass="7620">MRDDTPAQSDFGQAGEGSTWRPRRWSLEEFGAAFAPKFFLYELAHGKSGHIPGDTTTPPAPGAVWIGTGDA</sequence>
<dbReference type="RefSeq" id="WP_279997602.1">
    <property type="nucleotide sequence ID" value="NZ_JAOCDZ010000038.1"/>
</dbReference>
<name>A0AA42S6Z4_9BURK</name>
<dbReference type="EMBL" id="JAOCDZ010000038">
    <property type="protein sequence ID" value="MDH0740197.1"/>
    <property type="molecule type" value="Genomic_DNA"/>
</dbReference>
<feature type="compositionally biased region" description="Polar residues" evidence="1">
    <location>
        <begin position="1"/>
        <end position="11"/>
    </location>
</feature>
<reference evidence="2" key="1">
    <citation type="submission" date="2022-09" db="EMBL/GenBank/DDBJ databases">
        <title>Intensive care unit water sources are persistently colonized with multi-drug resistant bacteria and are the site of extensive horizontal gene transfer of antibiotic resistance genes.</title>
        <authorList>
            <person name="Diorio-Toth L."/>
        </authorList>
    </citation>
    <scope>NUCLEOTIDE SEQUENCE</scope>
    <source>
        <strain evidence="2">GD03843</strain>
    </source>
</reference>
<organism evidence="2 3">
    <name type="scientific">Achromobacter spanius</name>
    <dbReference type="NCBI Taxonomy" id="217203"/>
    <lineage>
        <taxon>Bacteria</taxon>
        <taxon>Pseudomonadati</taxon>
        <taxon>Pseudomonadota</taxon>
        <taxon>Betaproteobacteria</taxon>
        <taxon>Burkholderiales</taxon>
        <taxon>Alcaligenaceae</taxon>
        <taxon>Achromobacter</taxon>
    </lineage>
</organism>